<dbReference type="AlphaFoldDB" id="A0AAE5CBT3"/>
<dbReference type="EMBL" id="JAACAK010000049">
    <property type="protein sequence ID" value="NIR74820.1"/>
    <property type="molecule type" value="Genomic_DNA"/>
</dbReference>
<dbReference type="PROSITE" id="PS51257">
    <property type="entry name" value="PROKAR_LIPOPROTEIN"/>
    <property type="match status" value="1"/>
</dbReference>
<dbReference type="InterPro" id="IPR007210">
    <property type="entry name" value="ABC_Gly_betaine_transp_sub-bd"/>
</dbReference>
<evidence type="ECO:0000259" key="1">
    <source>
        <dbReference type="Pfam" id="PF04069"/>
    </source>
</evidence>
<sequence>MSDARWPFVLALAALAACGGTDRVVVVSKNFTEQTILAELVAQQLERRTELAVERRFFLGGTFVCHRALVSGEADIYVEYTGTALTAILEKPPLNDPEAVYDTVSRVYGERFDLVWGEPLGFDNTFAILVRGDDARRLGLETISDVAAYTPDWRAGFGYEFMEREDGFPGLAEAYGLEFAEPSRTMDLGLTYRALADGQVDLIAGNSTDGLIAALDLVQLEDDRSYFPPYEAAPVIGAELLSRNPEIEAALDELGGRISDDEMRRLNYLVDVEHRDLAAVVRAWLEENVPSTAGADR</sequence>
<dbReference type="Proteomes" id="UP000702544">
    <property type="component" value="Unassembled WGS sequence"/>
</dbReference>
<accession>A0AAE5CBT3</accession>
<protein>
    <submittedName>
        <fullName evidence="2">ABC transporter substrate-binding protein</fullName>
    </submittedName>
</protein>
<reference evidence="2 3" key="1">
    <citation type="submission" date="2020-01" db="EMBL/GenBank/DDBJ databases">
        <title>Genomes assembled from Gulf of Kutch pelagic sediment metagenomes.</title>
        <authorList>
            <person name="Chandrashekar M."/>
            <person name="Mahajan M.S."/>
            <person name="Dave K.J."/>
            <person name="Vatsa P."/>
            <person name="Nathani N.M."/>
        </authorList>
    </citation>
    <scope>NUCLEOTIDE SEQUENCE [LARGE SCALE GENOMIC DNA]</scope>
    <source>
        <strain evidence="2">KS3-K002</strain>
    </source>
</reference>
<evidence type="ECO:0000313" key="3">
    <source>
        <dbReference type="Proteomes" id="UP000702544"/>
    </source>
</evidence>
<evidence type="ECO:0000313" key="2">
    <source>
        <dbReference type="EMBL" id="NIR74820.1"/>
    </source>
</evidence>
<dbReference type="SUPFAM" id="SSF53850">
    <property type="entry name" value="Periplasmic binding protein-like II"/>
    <property type="match status" value="1"/>
</dbReference>
<proteinExistence type="predicted"/>
<dbReference type="Gene3D" id="3.40.190.10">
    <property type="entry name" value="Periplasmic binding protein-like II"/>
    <property type="match status" value="1"/>
</dbReference>
<dbReference type="Gene3D" id="3.40.190.120">
    <property type="entry name" value="Osmoprotection protein (prox), domain 2"/>
    <property type="match status" value="1"/>
</dbReference>
<comment type="caution">
    <text evidence="2">The sequence shown here is derived from an EMBL/GenBank/DDBJ whole genome shotgun (WGS) entry which is preliminary data.</text>
</comment>
<dbReference type="CDD" id="cd13613">
    <property type="entry name" value="PBP2_Opu_like_2"/>
    <property type="match status" value="1"/>
</dbReference>
<feature type="domain" description="ABC-type glycine betaine transport system substrate-binding" evidence="1">
    <location>
        <begin position="23"/>
        <end position="287"/>
    </location>
</feature>
<dbReference type="GO" id="GO:0043190">
    <property type="term" value="C:ATP-binding cassette (ABC) transporter complex"/>
    <property type="evidence" value="ECO:0007669"/>
    <property type="project" value="InterPro"/>
</dbReference>
<dbReference type="Pfam" id="PF04069">
    <property type="entry name" value="OpuAC"/>
    <property type="match status" value="1"/>
</dbReference>
<dbReference type="GO" id="GO:0022857">
    <property type="term" value="F:transmembrane transporter activity"/>
    <property type="evidence" value="ECO:0007669"/>
    <property type="project" value="InterPro"/>
</dbReference>
<gene>
    <name evidence="2" type="ORF">GWO12_06865</name>
</gene>
<name>A0AAE5CBT3_9BACT</name>
<organism evidence="2 3">
    <name type="scientific">Candidatus Kutchimonas denitrificans</name>
    <dbReference type="NCBI Taxonomy" id="3056748"/>
    <lineage>
        <taxon>Bacteria</taxon>
        <taxon>Pseudomonadati</taxon>
        <taxon>Gemmatimonadota</taxon>
        <taxon>Gemmatimonadia</taxon>
        <taxon>Candidatus Palauibacterales</taxon>
        <taxon>Candidatus Palauibacteraceae</taxon>
        <taxon>Candidatus Kutchimonas</taxon>
    </lineage>
</organism>